<keyword evidence="3" id="KW-0175">Coiled coil</keyword>
<dbReference type="InterPro" id="IPR058627">
    <property type="entry name" value="MdtA-like_C"/>
</dbReference>
<evidence type="ECO:0000259" key="8">
    <source>
        <dbReference type="Pfam" id="PF25967"/>
    </source>
</evidence>
<dbReference type="Gene3D" id="2.40.30.170">
    <property type="match status" value="1"/>
</dbReference>
<sequence>MMRHVLIGRRLAMATLCLLAAVAPQARAQRPPGGPPAVGIVRVARRAITETNEFVGRIQATNRVEIVARVTAFLEKQAFVEGAEVKKGELLYLLEQPPFQADVEAKRAAVAQAKAQLENANITLGRAQALLHTPAGQQSTVDNARATQLSDAAQVLSAQAQLEQSEINLGYTEIRSPIDGRIGRTSVTIGNVVTPSSRTLTTIVSQDPMWVVFPVSERTVIDLLHKYATKGGYNAVVIRLRLPDGKMYGQAGKLDFVDNTVSPTTDTVILRGTIPNPPLPLPRDQQTIRALTDGEFVTVLLEGVEPVEVLSIPRAAVLSDQQGDYVFTVNSANKVEQRRVQLGQSTPMLATVLSGLKDGEEVILDGLQRVHNGQVVSPGPAAEPAGQAAAGAVNQ</sequence>
<dbReference type="InterPro" id="IPR006143">
    <property type="entry name" value="RND_pump_MFP"/>
</dbReference>
<feature type="signal peptide" evidence="4">
    <location>
        <begin position="1"/>
        <end position="28"/>
    </location>
</feature>
<dbReference type="Pfam" id="PF25917">
    <property type="entry name" value="BSH_RND"/>
    <property type="match status" value="1"/>
</dbReference>
<evidence type="ECO:0000313" key="10">
    <source>
        <dbReference type="Proteomes" id="UP000032680"/>
    </source>
</evidence>
<keyword evidence="10" id="KW-1185">Reference proteome</keyword>
<dbReference type="InterPro" id="IPR058624">
    <property type="entry name" value="MdtA-like_HH"/>
</dbReference>
<dbReference type="PANTHER" id="PTHR30158">
    <property type="entry name" value="ACRA/E-RELATED COMPONENT OF DRUG EFFLUX TRANSPORTER"/>
    <property type="match status" value="1"/>
</dbReference>
<dbReference type="GO" id="GO:0030313">
    <property type="term" value="C:cell envelope"/>
    <property type="evidence" value="ECO:0007669"/>
    <property type="project" value="UniProtKB-SubCell"/>
</dbReference>
<dbReference type="Gene3D" id="2.40.50.100">
    <property type="match status" value="1"/>
</dbReference>
<feature type="domain" description="Multidrug resistance protein MdtA-like C-terminal permuted SH3" evidence="8">
    <location>
        <begin position="309"/>
        <end position="369"/>
    </location>
</feature>
<dbReference type="Proteomes" id="UP000032680">
    <property type="component" value="Unassembled WGS sequence"/>
</dbReference>
<protein>
    <submittedName>
        <fullName evidence="9">Multidrug resistance efflux pump acriflavin resistance protein</fullName>
    </submittedName>
</protein>
<dbReference type="Pfam" id="PF25944">
    <property type="entry name" value="Beta-barrel_RND"/>
    <property type="match status" value="1"/>
</dbReference>
<dbReference type="InterPro" id="IPR058625">
    <property type="entry name" value="MdtA-like_BSH"/>
</dbReference>
<evidence type="ECO:0000259" key="7">
    <source>
        <dbReference type="Pfam" id="PF25944"/>
    </source>
</evidence>
<dbReference type="Pfam" id="PF25967">
    <property type="entry name" value="RND-MFP_C"/>
    <property type="match status" value="1"/>
</dbReference>
<dbReference type="NCBIfam" id="TIGR01730">
    <property type="entry name" value="RND_mfp"/>
    <property type="match status" value="1"/>
</dbReference>
<gene>
    <name evidence="9" type="ORF">Asru_0006_14</name>
</gene>
<dbReference type="PANTHER" id="PTHR30158:SF3">
    <property type="entry name" value="MULTIDRUG EFFLUX PUMP SUBUNIT ACRA-RELATED"/>
    <property type="match status" value="1"/>
</dbReference>
<keyword evidence="4" id="KW-0732">Signal</keyword>
<dbReference type="GO" id="GO:0046677">
    <property type="term" value="P:response to antibiotic"/>
    <property type="evidence" value="ECO:0007669"/>
    <property type="project" value="TreeGrafter"/>
</dbReference>
<evidence type="ECO:0000259" key="5">
    <source>
        <dbReference type="Pfam" id="PF25876"/>
    </source>
</evidence>
<dbReference type="AlphaFoldDB" id="A0A0D6P2B9"/>
<organism evidence="9 10">
    <name type="scientific">Acidisphaera rubrifaciens HS-AP3</name>
    <dbReference type="NCBI Taxonomy" id="1231350"/>
    <lineage>
        <taxon>Bacteria</taxon>
        <taxon>Pseudomonadati</taxon>
        <taxon>Pseudomonadota</taxon>
        <taxon>Alphaproteobacteria</taxon>
        <taxon>Acetobacterales</taxon>
        <taxon>Acetobacteraceae</taxon>
        <taxon>Acidisphaera</taxon>
    </lineage>
</organism>
<accession>A0A0D6P2B9</accession>
<feature type="domain" description="Multidrug resistance protein MdtA-like beta-barrel" evidence="7">
    <location>
        <begin position="208"/>
        <end position="281"/>
    </location>
</feature>
<dbReference type="EMBL" id="BANB01000006">
    <property type="protein sequence ID" value="GAN75802.1"/>
    <property type="molecule type" value="Genomic_DNA"/>
</dbReference>
<proteinExistence type="inferred from homology"/>
<dbReference type="SUPFAM" id="SSF111369">
    <property type="entry name" value="HlyD-like secretion proteins"/>
    <property type="match status" value="1"/>
</dbReference>
<dbReference type="GO" id="GO:0005886">
    <property type="term" value="C:plasma membrane"/>
    <property type="evidence" value="ECO:0007669"/>
    <property type="project" value="TreeGrafter"/>
</dbReference>
<dbReference type="OrthoDB" id="9800613at2"/>
<comment type="similarity">
    <text evidence="2">Belongs to the membrane fusion protein (MFP) (TC 8.A.1) family.</text>
</comment>
<reference evidence="9 10" key="1">
    <citation type="submission" date="2012-11" db="EMBL/GenBank/DDBJ databases">
        <title>Whole genome sequence of Acidisphaera rubrifaciens HS-AP3.</title>
        <authorList>
            <person name="Azuma Y."/>
            <person name="Higashiura N."/>
            <person name="Hirakawa H."/>
            <person name="Matsushita K."/>
        </authorList>
    </citation>
    <scope>NUCLEOTIDE SEQUENCE [LARGE SCALE GENOMIC DNA]</scope>
    <source>
        <strain evidence="9 10">HS-AP3</strain>
    </source>
</reference>
<dbReference type="Pfam" id="PF25876">
    <property type="entry name" value="HH_MFP_RND"/>
    <property type="match status" value="1"/>
</dbReference>
<evidence type="ECO:0000256" key="4">
    <source>
        <dbReference type="SAM" id="SignalP"/>
    </source>
</evidence>
<evidence type="ECO:0000313" key="9">
    <source>
        <dbReference type="EMBL" id="GAN75802.1"/>
    </source>
</evidence>
<feature type="chain" id="PRO_5002309643" evidence="4">
    <location>
        <begin position="29"/>
        <end position="395"/>
    </location>
</feature>
<feature type="domain" description="Multidrug resistance protein MdtA-like barrel-sandwich hybrid" evidence="6">
    <location>
        <begin position="62"/>
        <end position="199"/>
    </location>
</feature>
<comment type="subcellular location">
    <subcellularLocation>
        <location evidence="1">Cell envelope</location>
    </subcellularLocation>
</comment>
<feature type="domain" description="Multidrug resistance protein MdtA-like alpha-helical hairpin" evidence="5">
    <location>
        <begin position="106"/>
        <end position="172"/>
    </location>
</feature>
<evidence type="ECO:0000259" key="6">
    <source>
        <dbReference type="Pfam" id="PF25917"/>
    </source>
</evidence>
<comment type="caution">
    <text evidence="9">The sequence shown here is derived from an EMBL/GenBank/DDBJ whole genome shotgun (WGS) entry which is preliminary data.</text>
</comment>
<evidence type="ECO:0000256" key="3">
    <source>
        <dbReference type="SAM" id="Coils"/>
    </source>
</evidence>
<evidence type="ECO:0000256" key="1">
    <source>
        <dbReference type="ARBA" id="ARBA00004196"/>
    </source>
</evidence>
<dbReference type="InterPro" id="IPR058626">
    <property type="entry name" value="MdtA-like_b-barrel"/>
</dbReference>
<name>A0A0D6P2B9_9PROT</name>
<feature type="coiled-coil region" evidence="3">
    <location>
        <begin position="103"/>
        <end position="130"/>
    </location>
</feature>
<dbReference type="Gene3D" id="1.10.287.470">
    <property type="entry name" value="Helix hairpin bin"/>
    <property type="match status" value="1"/>
</dbReference>
<dbReference type="GO" id="GO:0022857">
    <property type="term" value="F:transmembrane transporter activity"/>
    <property type="evidence" value="ECO:0007669"/>
    <property type="project" value="InterPro"/>
</dbReference>
<dbReference type="Gene3D" id="2.40.420.20">
    <property type="match status" value="1"/>
</dbReference>
<evidence type="ECO:0000256" key="2">
    <source>
        <dbReference type="ARBA" id="ARBA00009477"/>
    </source>
</evidence>